<dbReference type="AlphaFoldDB" id="A0A0B7AHP1"/>
<protein>
    <submittedName>
        <fullName evidence="2">Uncharacterized protein</fullName>
    </submittedName>
</protein>
<evidence type="ECO:0000313" key="2">
    <source>
        <dbReference type="EMBL" id="CEK79425.1"/>
    </source>
</evidence>
<dbReference type="EMBL" id="HACG01032560">
    <property type="protein sequence ID" value="CEK79425.1"/>
    <property type="molecule type" value="Transcribed_RNA"/>
</dbReference>
<feature type="compositionally biased region" description="Low complexity" evidence="1">
    <location>
        <begin position="24"/>
        <end position="35"/>
    </location>
</feature>
<reference evidence="2" key="1">
    <citation type="submission" date="2014-12" db="EMBL/GenBank/DDBJ databases">
        <title>Insight into the proteome of Arion vulgaris.</title>
        <authorList>
            <person name="Aradska J."/>
            <person name="Bulat T."/>
            <person name="Smidak R."/>
            <person name="Sarate P."/>
            <person name="Gangsoo J."/>
            <person name="Sialana F."/>
            <person name="Bilban M."/>
            <person name="Lubec G."/>
        </authorList>
    </citation>
    <scope>NUCLEOTIDE SEQUENCE</scope>
    <source>
        <tissue evidence="2">Skin</tissue>
    </source>
</reference>
<proteinExistence type="predicted"/>
<gene>
    <name evidence="2" type="primary">ORF115356</name>
</gene>
<evidence type="ECO:0000256" key="1">
    <source>
        <dbReference type="SAM" id="MobiDB-lite"/>
    </source>
</evidence>
<sequence length="88" mass="10097">MTVMMAQILMTLRQEEVFDEGNESNDSNDNGNIVSDDNDDGNSRVDDRSCTGDIYVLVKRQRRKNIILTKTFILRPDLLIDIIFVQTC</sequence>
<feature type="region of interest" description="Disordered" evidence="1">
    <location>
        <begin position="18"/>
        <end position="48"/>
    </location>
</feature>
<name>A0A0B7AHP1_9EUPU</name>
<organism evidence="2">
    <name type="scientific">Arion vulgaris</name>
    <dbReference type="NCBI Taxonomy" id="1028688"/>
    <lineage>
        <taxon>Eukaryota</taxon>
        <taxon>Metazoa</taxon>
        <taxon>Spiralia</taxon>
        <taxon>Lophotrochozoa</taxon>
        <taxon>Mollusca</taxon>
        <taxon>Gastropoda</taxon>
        <taxon>Heterobranchia</taxon>
        <taxon>Euthyneura</taxon>
        <taxon>Panpulmonata</taxon>
        <taxon>Eupulmonata</taxon>
        <taxon>Stylommatophora</taxon>
        <taxon>Helicina</taxon>
        <taxon>Arionoidea</taxon>
        <taxon>Arionidae</taxon>
        <taxon>Arion</taxon>
    </lineage>
</organism>
<accession>A0A0B7AHP1</accession>